<proteinExistence type="predicted"/>
<name>A0A1Q9CT99_SYMMI</name>
<evidence type="ECO:0000313" key="3">
    <source>
        <dbReference type="Proteomes" id="UP000186817"/>
    </source>
</evidence>
<evidence type="ECO:0000313" key="2">
    <source>
        <dbReference type="EMBL" id="OLP86131.1"/>
    </source>
</evidence>
<sequence>MLITMIMNLITVLVYSILSLALGEYEAGAPVSKRALAAATHAIQPLDCTGKFPDLEASPSLLGGQRAFILHQALCRVQEAFGAISQAKKKSDFQSASSADPWIAQAAKNLGDHHVVFSPGFKEQWDDDDEMMPVEADPSKAALAIRFLPGRAQ</sequence>
<keyword evidence="3" id="KW-1185">Reference proteome</keyword>
<feature type="chain" id="PRO_5012954786" evidence="1">
    <location>
        <begin position="24"/>
        <end position="153"/>
    </location>
</feature>
<organism evidence="2 3">
    <name type="scientific">Symbiodinium microadriaticum</name>
    <name type="common">Dinoflagellate</name>
    <name type="synonym">Zooxanthella microadriatica</name>
    <dbReference type="NCBI Taxonomy" id="2951"/>
    <lineage>
        <taxon>Eukaryota</taxon>
        <taxon>Sar</taxon>
        <taxon>Alveolata</taxon>
        <taxon>Dinophyceae</taxon>
        <taxon>Suessiales</taxon>
        <taxon>Symbiodiniaceae</taxon>
        <taxon>Symbiodinium</taxon>
    </lineage>
</organism>
<evidence type="ECO:0000256" key="1">
    <source>
        <dbReference type="SAM" id="SignalP"/>
    </source>
</evidence>
<reference evidence="2 3" key="1">
    <citation type="submission" date="2016-02" db="EMBL/GenBank/DDBJ databases">
        <title>Genome analysis of coral dinoflagellate symbionts highlights evolutionary adaptations to a symbiotic lifestyle.</title>
        <authorList>
            <person name="Aranda M."/>
            <person name="Li Y."/>
            <person name="Liew Y.J."/>
            <person name="Baumgarten S."/>
            <person name="Simakov O."/>
            <person name="Wilson M."/>
            <person name="Piel J."/>
            <person name="Ashoor H."/>
            <person name="Bougouffa S."/>
            <person name="Bajic V.B."/>
            <person name="Ryu T."/>
            <person name="Ravasi T."/>
            <person name="Bayer T."/>
            <person name="Micklem G."/>
            <person name="Kim H."/>
            <person name="Bhak J."/>
            <person name="Lajeunesse T.C."/>
            <person name="Voolstra C.R."/>
        </authorList>
    </citation>
    <scope>NUCLEOTIDE SEQUENCE [LARGE SCALE GENOMIC DNA]</scope>
    <source>
        <strain evidence="2 3">CCMP2467</strain>
    </source>
</reference>
<dbReference type="EMBL" id="LSRX01000934">
    <property type="protein sequence ID" value="OLP86131.1"/>
    <property type="molecule type" value="Genomic_DNA"/>
</dbReference>
<comment type="caution">
    <text evidence="2">The sequence shown here is derived from an EMBL/GenBank/DDBJ whole genome shotgun (WGS) entry which is preliminary data.</text>
</comment>
<gene>
    <name evidence="2" type="ORF">AK812_SmicGene32787</name>
</gene>
<dbReference type="AlphaFoldDB" id="A0A1Q9CT99"/>
<keyword evidence="1" id="KW-0732">Signal</keyword>
<accession>A0A1Q9CT99</accession>
<feature type="signal peptide" evidence="1">
    <location>
        <begin position="1"/>
        <end position="23"/>
    </location>
</feature>
<protein>
    <submittedName>
        <fullName evidence="2">Uncharacterized protein</fullName>
    </submittedName>
</protein>
<dbReference type="Proteomes" id="UP000186817">
    <property type="component" value="Unassembled WGS sequence"/>
</dbReference>